<sequence>MEPKIVHNMLCRRSYANNLTCSVMPVRCMMFAGIT</sequence>
<protein>
    <submittedName>
        <fullName evidence="1">Uncharacterized protein</fullName>
    </submittedName>
</protein>
<accession>A0A0E9UVZ7</accession>
<proteinExistence type="predicted"/>
<dbReference type="AlphaFoldDB" id="A0A0E9UVZ7"/>
<name>A0A0E9UVZ7_ANGAN</name>
<reference evidence="1" key="1">
    <citation type="submission" date="2014-11" db="EMBL/GenBank/DDBJ databases">
        <authorList>
            <person name="Amaro Gonzalez C."/>
        </authorList>
    </citation>
    <scope>NUCLEOTIDE SEQUENCE</scope>
</reference>
<reference evidence="1" key="2">
    <citation type="journal article" date="2015" name="Fish Shellfish Immunol.">
        <title>Early steps in the European eel (Anguilla anguilla)-Vibrio vulnificus interaction in the gills: Role of the RtxA13 toxin.</title>
        <authorList>
            <person name="Callol A."/>
            <person name="Pajuelo D."/>
            <person name="Ebbesson L."/>
            <person name="Teles M."/>
            <person name="MacKenzie S."/>
            <person name="Amaro C."/>
        </authorList>
    </citation>
    <scope>NUCLEOTIDE SEQUENCE</scope>
</reference>
<dbReference type="EMBL" id="GBXM01038661">
    <property type="protein sequence ID" value="JAH69916.1"/>
    <property type="molecule type" value="Transcribed_RNA"/>
</dbReference>
<organism evidence="1">
    <name type="scientific">Anguilla anguilla</name>
    <name type="common">European freshwater eel</name>
    <name type="synonym">Muraena anguilla</name>
    <dbReference type="NCBI Taxonomy" id="7936"/>
    <lineage>
        <taxon>Eukaryota</taxon>
        <taxon>Metazoa</taxon>
        <taxon>Chordata</taxon>
        <taxon>Craniata</taxon>
        <taxon>Vertebrata</taxon>
        <taxon>Euteleostomi</taxon>
        <taxon>Actinopterygii</taxon>
        <taxon>Neopterygii</taxon>
        <taxon>Teleostei</taxon>
        <taxon>Anguilliformes</taxon>
        <taxon>Anguillidae</taxon>
        <taxon>Anguilla</taxon>
    </lineage>
</organism>
<evidence type="ECO:0000313" key="1">
    <source>
        <dbReference type="EMBL" id="JAH69916.1"/>
    </source>
</evidence>